<dbReference type="SMART" id="SM00733">
    <property type="entry name" value="Mterf"/>
    <property type="match status" value="3"/>
</dbReference>
<keyword evidence="2" id="KW-0804">Transcription</keyword>
<comment type="similarity">
    <text evidence="1">Belongs to the mTERF family.</text>
</comment>
<gene>
    <name evidence="4" type="ORF">Cgig2_010471</name>
</gene>
<dbReference type="InterPro" id="IPR038538">
    <property type="entry name" value="MTERF_sf"/>
</dbReference>
<dbReference type="Gene3D" id="1.25.70.10">
    <property type="entry name" value="Transcription termination factor 3, mitochondrial"/>
    <property type="match status" value="1"/>
</dbReference>
<organism evidence="4 5">
    <name type="scientific">Carnegiea gigantea</name>
    <dbReference type="NCBI Taxonomy" id="171969"/>
    <lineage>
        <taxon>Eukaryota</taxon>
        <taxon>Viridiplantae</taxon>
        <taxon>Streptophyta</taxon>
        <taxon>Embryophyta</taxon>
        <taxon>Tracheophyta</taxon>
        <taxon>Spermatophyta</taxon>
        <taxon>Magnoliopsida</taxon>
        <taxon>eudicotyledons</taxon>
        <taxon>Gunneridae</taxon>
        <taxon>Pentapetalae</taxon>
        <taxon>Caryophyllales</taxon>
        <taxon>Cactineae</taxon>
        <taxon>Cactaceae</taxon>
        <taxon>Cactoideae</taxon>
        <taxon>Echinocereeae</taxon>
        <taxon>Carnegiea</taxon>
    </lineage>
</organism>
<evidence type="ECO:0000256" key="1">
    <source>
        <dbReference type="ARBA" id="ARBA00007692"/>
    </source>
</evidence>
<dbReference type="Pfam" id="PF02536">
    <property type="entry name" value="mTERF"/>
    <property type="match status" value="1"/>
</dbReference>
<dbReference type="EMBL" id="JAKOGI010000489">
    <property type="protein sequence ID" value="KAJ8434261.1"/>
    <property type="molecule type" value="Genomic_DNA"/>
</dbReference>
<proteinExistence type="inferred from homology"/>
<keyword evidence="2" id="KW-0806">Transcription termination</keyword>
<accession>A0A9Q1JZF3</accession>
<name>A0A9Q1JZF3_9CARY</name>
<sequence>MGGATEDNRTSGHIKLKHDVVAPSVGATLVTFRCLSFHGVVEGGLSFSLLHGFRHLLLYSTSSSSPQSLADQLVHSLCVSHQQAFSISNKLIQTGRLSGPNKVSGLNVLRKADSVMSFFKRNRLDQSHIRDMEHVRALKELLSNDDVVGIMKIMKGLRRVSFSDGANYLLPNVALLLNNGIPMEFIRKHLIARPSSFPLKTNSFEEILIRVEEKFGIPRGSSMFLYGVQLLASNYERTIQSKFQVFRSFGWTQSDIVEMMGKNPNCFLKSKEKIEKSLNFLMKELGYEPKYVITNDFLLTCSLEGRLVPRYRTLMVLNEKGLVRQNYAFTSAVRLTDSKFLKKCVLLFKEAHQFYATQIGTLSSSTKALMEKTHNHILLLNVEIVTLIRGEGIDQFICNEKANRHWQIEIANKEATNCKESLAEFQSEFLVQEGREGMQLHDTTDYASITKDNRWEANLNGDVSEEYAEMIQGFQNQLFQECSGENVLLFKLYELDYHVVKRRWDIAKLALEAVDMWSTLLKEQKKKLSRNLPTANA</sequence>
<dbReference type="GO" id="GO:0006353">
    <property type="term" value="P:DNA-templated transcription termination"/>
    <property type="evidence" value="ECO:0007669"/>
    <property type="project" value="UniProtKB-KW"/>
</dbReference>
<evidence type="ECO:0000256" key="3">
    <source>
        <dbReference type="ARBA" id="ARBA00022946"/>
    </source>
</evidence>
<evidence type="ECO:0000313" key="4">
    <source>
        <dbReference type="EMBL" id="KAJ8434261.1"/>
    </source>
</evidence>
<keyword evidence="2" id="KW-0805">Transcription regulation</keyword>
<evidence type="ECO:0000256" key="2">
    <source>
        <dbReference type="ARBA" id="ARBA00022472"/>
    </source>
</evidence>
<dbReference type="Proteomes" id="UP001153076">
    <property type="component" value="Unassembled WGS sequence"/>
</dbReference>
<keyword evidence="3" id="KW-0809">Transit peptide</keyword>
<dbReference type="PANTHER" id="PTHR13068">
    <property type="entry name" value="CGI-12 PROTEIN-RELATED"/>
    <property type="match status" value="1"/>
</dbReference>
<protein>
    <submittedName>
        <fullName evidence="4">Uncharacterized protein</fullName>
    </submittedName>
</protein>
<dbReference type="PANTHER" id="PTHR13068:SF231">
    <property type="entry name" value="TRANSCRIPTION TERMINATION FACTOR MTERF2, CHLOROPLASTIC-LIKE"/>
    <property type="match status" value="1"/>
</dbReference>
<comment type="caution">
    <text evidence="4">The sequence shown here is derived from an EMBL/GenBank/DDBJ whole genome shotgun (WGS) entry which is preliminary data.</text>
</comment>
<dbReference type="InterPro" id="IPR003690">
    <property type="entry name" value="MTERF"/>
</dbReference>
<dbReference type="OrthoDB" id="637682at2759"/>
<evidence type="ECO:0000313" key="5">
    <source>
        <dbReference type="Proteomes" id="UP001153076"/>
    </source>
</evidence>
<reference evidence="4" key="1">
    <citation type="submission" date="2022-04" db="EMBL/GenBank/DDBJ databases">
        <title>Carnegiea gigantea Genome sequencing and assembly v2.</title>
        <authorList>
            <person name="Copetti D."/>
            <person name="Sanderson M.J."/>
            <person name="Burquez A."/>
            <person name="Wojciechowski M.F."/>
        </authorList>
    </citation>
    <scope>NUCLEOTIDE SEQUENCE</scope>
    <source>
        <strain evidence="4">SGP5-SGP5p</strain>
        <tissue evidence="4">Aerial part</tissue>
    </source>
</reference>
<dbReference type="GO" id="GO:0003676">
    <property type="term" value="F:nucleic acid binding"/>
    <property type="evidence" value="ECO:0007669"/>
    <property type="project" value="InterPro"/>
</dbReference>
<keyword evidence="5" id="KW-1185">Reference proteome</keyword>
<dbReference type="AlphaFoldDB" id="A0A9Q1JZF3"/>